<gene>
    <name evidence="1" type="ORF">S01H4_34393</name>
</gene>
<evidence type="ECO:0000313" key="1">
    <source>
        <dbReference type="EMBL" id="GAG87127.1"/>
    </source>
</evidence>
<name>X1C1B0_9ZZZZ</name>
<accession>X1C1B0</accession>
<comment type="caution">
    <text evidence="1">The sequence shown here is derived from an EMBL/GenBank/DDBJ whole genome shotgun (WGS) entry which is preliminary data.</text>
</comment>
<organism evidence="1">
    <name type="scientific">marine sediment metagenome</name>
    <dbReference type="NCBI Taxonomy" id="412755"/>
    <lineage>
        <taxon>unclassified sequences</taxon>
        <taxon>metagenomes</taxon>
        <taxon>ecological metagenomes</taxon>
    </lineage>
</organism>
<protein>
    <submittedName>
        <fullName evidence="1">Uncharacterized protein</fullName>
    </submittedName>
</protein>
<feature type="non-terminal residue" evidence="1">
    <location>
        <position position="1"/>
    </location>
</feature>
<dbReference type="EMBL" id="BART01018193">
    <property type="protein sequence ID" value="GAG87127.1"/>
    <property type="molecule type" value="Genomic_DNA"/>
</dbReference>
<proteinExistence type="predicted"/>
<dbReference type="AlphaFoldDB" id="X1C1B0"/>
<reference evidence="1" key="1">
    <citation type="journal article" date="2014" name="Front. Microbiol.">
        <title>High frequency of phylogenetically diverse reductive dehalogenase-homologous genes in deep subseafloor sedimentary metagenomes.</title>
        <authorList>
            <person name="Kawai M."/>
            <person name="Futagami T."/>
            <person name="Toyoda A."/>
            <person name="Takaki Y."/>
            <person name="Nishi S."/>
            <person name="Hori S."/>
            <person name="Arai W."/>
            <person name="Tsubouchi T."/>
            <person name="Morono Y."/>
            <person name="Uchiyama I."/>
            <person name="Ito T."/>
            <person name="Fujiyama A."/>
            <person name="Inagaki F."/>
            <person name="Takami H."/>
        </authorList>
    </citation>
    <scope>NUCLEOTIDE SEQUENCE</scope>
    <source>
        <strain evidence="1">Expedition CK06-06</strain>
    </source>
</reference>
<sequence>ISNETFSAMQQLLVEKYIMITNRFGDGPNWRMRVVRLASDIIGFNSNIILQHSFKRGIYAIPLAKNFRSFLLGKTDKPIYYNLPLETLVKFWRERWLNMRKRNIDVIDKILSFKPEDFKVY</sequence>